<reference evidence="3 4" key="1">
    <citation type="journal article" date="2016" name="Nat. Commun.">
        <title>Ectomycorrhizal ecology is imprinted in the genome of the dominant symbiotic fungus Cenococcum geophilum.</title>
        <authorList>
            <consortium name="DOE Joint Genome Institute"/>
            <person name="Peter M."/>
            <person name="Kohler A."/>
            <person name="Ohm R.A."/>
            <person name="Kuo A."/>
            <person name="Krutzmann J."/>
            <person name="Morin E."/>
            <person name="Arend M."/>
            <person name="Barry K.W."/>
            <person name="Binder M."/>
            <person name="Choi C."/>
            <person name="Clum A."/>
            <person name="Copeland A."/>
            <person name="Grisel N."/>
            <person name="Haridas S."/>
            <person name="Kipfer T."/>
            <person name="LaButti K."/>
            <person name="Lindquist E."/>
            <person name="Lipzen A."/>
            <person name="Maire R."/>
            <person name="Meier B."/>
            <person name="Mihaltcheva S."/>
            <person name="Molinier V."/>
            <person name="Murat C."/>
            <person name="Poggeler S."/>
            <person name="Quandt C.A."/>
            <person name="Sperisen C."/>
            <person name="Tritt A."/>
            <person name="Tisserant E."/>
            <person name="Crous P.W."/>
            <person name="Henrissat B."/>
            <person name="Nehls U."/>
            <person name="Egli S."/>
            <person name="Spatafora J.W."/>
            <person name="Grigoriev I.V."/>
            <person name="Martin F.M."/>
        </authorList>
    </citation>
    <scope>NUCLEOTIDE SEQUENCE [LARGE SCALE GENOMIC DNA]</scope>
    <source>
        <strain evidence="3 4">CBS 207.34</strain>
    </source>
</reference>
<protein>
    <submittedName>
        <fullName evidence="3">Uncharacterized protein</fullName>
    </submittedName>
</protein>
<accession>A0A8E2JX57</accession>
<evidence type="ECO:0000313" key="4">
    <source>
        <dbReference type="Proteomes" id="UP000250140"/>
    </source>
</evidence>
<dbReference type="Proteomes" id="UP000250140">
    <property type="component" value="Unassembled WGS sequence"/>
</dbReference>
<sequence>MTNLPTEPSRIVSFKYLVYHDRFKTEKPYRINKLDPSNVIPVTNMEFEERSGAQLTDLRGHLDYLDLERDSFKFMEYPSQVDLKNDIESLREYCHETIQLVKQELNPERVICYEVLFRHSEARSTTSTRKNSVPIEQVHIDHTVDGGRYRIKHHLTEDEDKLYTNGEWRWRIVNVWRPLVPKVEDMPLAMCDPRTVNKEDVIDTDQVGPYYSGEMCYLRYNEEQRWYWLSGQTRDEVCVFVCYDTHPPTETPNCCPHASFRDETAPKNAHPRESVELRFIVLSRLPNRHHRT</sequence>
<organism evidence="3 4">
    <name type="scientific">Glonium stellatum</name>
    <dbReference type="NCBI Taxonomy" id="574774"/>
    <lineage>
        <taxon>Eukaryota</taxon>
        <taxon>Fungi</taxon>
        <taxon>Dikarya</taxon>
        <taxon>Ascomycota</taxon>
        <taxon>Pezizomycotina</taxon>
        <taxon>Dothideomycetes</taxon>
        <taxon>Pleosporomycetidae</taxon>
        <taxon>Gloniales</taxon>
        <taxon>Gloniaceae</taxon>
        <taxon>Glonium</taxon>
    </lineage>
</organism>
<dbReference type="PANTHER" id="PTHR34598:SF3">
    <property type="entry name" value="OXIDOREDUCTASE AN1597"/>
    <property type="match status" value="1"/>
</dbReference>
<dbReference type="NCBIfam" id="NF041278">
    <property type="entry name" value="CmcJ_NvfI_EfuI"/>
    <property type="match status" value="1"/>
</dbReference>
<evidence type="ECO:0000313" key="3">
    <source>
        <dbReference type="EMBL" id="OCL12798.1"/>
    </source>
</evidence>
<dbReference type="EMBL" id="KV748830">
    <property type="protein sequence ID" value="OCL12798.1"/>
    <property type="molecule type" value="Genomic_DNA"/>
</dbReference>
<dbReference type="InterPro" id="IPR044053">
    <property type="entry name" value="AsaB-like"/>
</dbReference>
<keyword evidence="4" id="KW-1185">Reference proteome</keyword>
<proteinExistence type="inferred from homology"/>
<name>A0A8E2JX57_9PEZI</name>
<keyword evidence="1" id="KW-0560">Oxidoreductase</keyword>
<gene>
    <name evidence="3" type="ORF">AOQ84DRAFT_418246</name>
</gene>
<evidence type="ECO:0000256" key="1">
    <source>
        <dbReference type="ARBA" id="ARBA00023002"/>
    </source>
</evidence>
<dbReference type="AlphaFoldDB" id="A0A8E2JX57"/>
<dbReference type="GO" id="GO:0016491">
    <property type="term" value="F:oxidoreductase activity"/>
    <property type="evidence" value="ECO:0007669"/>
    <property type="project" value="UniProtKB-KW"/>
</dbReference>
<evidence type="ECO:0000256" key="2">
    <source>
        <dbReference type="ARBA" id="ARBA00023604"/>
    </source>
</evidence>
<comment type="similarity">
    <text evidence="2">Belongs to the asaB hydroxylase/desaturase family.</text>
</comment>
<dbReference type="PANTHER" id="PTHR34598">
    <property type="entry name" value="BLL6449 PROTEIN"/>
    <property type="match status" value="1"/>
</dbReference>
<dbReference type="OrthoDB" id="412788at2759"/>